<dbReference type="InterPro" id="IPR008928">
    <property type="entry name" value="6-hairpin_glycosidase_sf"/>
</dbReference>
<keyword evidence="7" id="KW-1185">Reference proteome</keyword>
<dbReference type="AlphaFoldDB" id="A0A6N8E9T1"/>
<dbReference type="GO" id="GO:0016757">
    <property type="term" value="F:glycosyltransferase activity"/>
    <property type="evidence" value="ECO:0007669"/>
    <property type="project" value="UniProtKB-KW"/>
</dbReference>
<dbReference type="CDD" id="cd11756">
    <property type="entry name" value="GH94N_ChvB_NdvB_1_like"/>
    <property type="match status" value="1"/>
</dbReference>
<sequence>MRQFSDPRGPEPISHQLSNGRLEARITDSGAGQLCWNGLALTRWRADPVEDDLGSLLYVRDLDSGAVWSLGYQPTRVEPRVYRAGGQDGRFWLEREDQGIALRLDLSLDDSQDLERRCLRLTNLSDRARRIELTSYLEVVLFPAEADAAHPAFAKLFVQTERDAATGALLARRRPRGQGESWPWMVHALLGAEAVQWETDRAAFIGRGRSRARPAALFGADREASALSGSLGNVLDPILSLRAVVALEPGAGIELTWITGAASDRESALALLAGEALRPANGDGLQIATQPEVDATESAPDLECFNGYGGFSADGRCYEIPLPYQVGKGHRRPPQPWINVIANPDFGCLVSESGAGYTWSRNSQSNRLTPWSNDPVSDPPGEALYVRDEATGESWSPLPGPRPAPADYRVTHGLGFTRVSLQYAGLDQETTLFVPRHDPLRVLRMRLTNLGAGARRLSLLGYQRLVMGQQPSAASAIVTAIEPESGLLRATNPGAGDFAGGIAFAAVVVSGGAVIERDDSTDRLSVIGRHRDLSDPVALEPGQRLDGRQGAVLDPCFAQRRLVSLEPGATLVCDWLLGEAMSESALSDLRRRYADPSAIGAAFDEAVAFWDDLVSRVQVETPEPAIDRMLNGWLLYQNLGCRIWARSAFYQSGGAYGYRDQLQDAAALAAIRPEITRAQILLHAAHQFVEGDVLHWWHPAPLERGLRTRFSDDLLWLPFVTAHYVRVTGDVGVLDERRPYLTAPELAPGQDEDYLAPELSGESGDLYDHGCRAIDRSLTCGAHGLPLMGTGDWNDGMNRVGREGRGESVWMGFFLYRVLSDFLPLCERRGDQTRIDRYRAYQATLERALEISGWDGDWYRRAYYDDGTPLGSAADAECRIDALAQSWAVLSGAVPRARAEQALDALERHLASESDQLIRLLTPPFVDTVHDPGYIKGYVAGVRENGGQYTHAACWTVAALAELGRREQAASWLARLSPISHSRTPEDVQRYRLEPYVVAADIYGAPPHVGRGGWSWYTGSAGWWYRVALESVLGLRVENGRELLIRPCIPADWPGFRLRYRLPDGVTECEIQVDNSDGGGSVVAATLDSEPLTIQAGVARAVLPAGLGHHVIRVRLGASSVSVATR</sequence>
<dbReference type="Pfam" id="PF17167">
    <property type="entry name" value="Glyco_hydro_94"/>
    <property type="match status" value="1"/>
</dbReference>
<keyword evidence="1" id="KW-0328">Glycosyltransferase</keyword>
<dbReference type="SUPFAM" id="SSF74650">
    <property type="entry name" value="Galactose mutarotase-like"/>
    <property type="match status" value="2"/>
</dbReference>
<dbReference type="InterPro" id="IPR012341">
    <property type="entry name" value="6hp_glycosidase-like_sf"/>
</dbReference>
<dbReference type="PANTHER" id="PTHR37469:SF2">
    <property type="entry name" value="CELLOBIONIC ACID PHOSPHORYLASE"/>
    <property type="match status" value="1"/>
</dbReference>
<dbReference type="EMBL" id="WNKT01000004">
    <property type="protein sequence ID" value="MTW20078.1"/>
    <property type="molecule type" value="Genomic_DNA"/>
</dbReference>
<feature type="domain" description="Glycosyl hydrolase 94 catalytic" evidence="5">
    <location>
        <begin position="609"/>
        <end position="1034"/>
    </location>
</feature>
<dbReference type="PANTHER" id="PTHR37469">
    <property type="entry name" value="CELLOBIONIC ACID PHOSPHORYLASE-RELATED"/>
    <property type="match status" value="1"/>
</dbReference>
<dbReference type="GO" id="GO:0005975">
    <property type="term" value="P:carbohydrate metabolic process"/>
    <property type="evidence" value="ECO:0007669"/>
    <property type="project" value="InterPro"/>
</dbReference>
<accession>A0A6N8E9T1</accession>
<evidence type="ECO:0000259" key="5">
    <source>
        <dbReference type="Pfam" id="PF17167"/>
    </source>
</evidence>
<dbReference type="InterPro" id="IPR052047">
    <property type="entry name" value="GH94_Enzymes"/>
</dbReference>
<protein>
    <submittedName>
        <fullName evidence="6">Glycosyl transferase</fullName>
    </submittedName>
</protein>
<dbReference type="OrthoDB" id="9769991at2"/>
<dbReference type="Proteomes" id="UP000434044">
    <property type="component" value="Unassembled WGS sequence"/>
</dbReference>
<evidence type="ECO:0000313" key="7">
    <source>
        <dbReference type="Proteomes" id="UP000434044"/>
    </source>
</evidence>
<feature type="domain" description="Glycosyl hydrolase 94 supersandwich" evidence="4">
    <location>
        <begin position="331"/>
        <end position="596"/>
    </location>
</feature>
<gene>
    <name evidence="6" type="ORF">GJ668_03095</name>
</gene>
<evidence type="ECO:0000313" key="6">
    <source>
        <dbReference type="EMBL" id="MTW20078.1"/>
    </source>
</evidence>
<dbReference type="Pfam" id="PF06165">
    <property type="entry name" value="GH94_b-supersand"/>
    <property type="match status" value="2"/>
</dbReference>
<dbReference type="GO" id="GO:0030246">
    <property type="term" value="F:carbohydrate binding"/>
    <property type="evidence" value="ECO:0007669"/>
    <property type="project" value="InterPro"/>
</dbReference>
<dbReference type="InterPro" id="IPR010383">
    <property type="entry name" value="Glyco_hydrolase_94_b-supersand"/>
</dbReference>
<dbReference type="Gene3D" id="2.70.98.40">
    <property type="entry name" value="Glycoside hydrolase, family 65, N-terminal domain"/>
    <property type="match status" value="2"/>
</dbReference>
<reference evidence="6 7" key="1">
    <citation type="submission" date="2019-11" db="EMBL/GenBank/DDBJ databases">
        <title>Whole-genome sequence of the anaerobic purple sulfur bacterium Allochromatium palmeri DSM 15591.</title>
        <authorList>
            <person name="Kyndt J.A."/>
            <person name="Meyer T.E."/>
        </authorList>
    </citation>
    <scope>NUCLEOTIDE SEQUENCE [LARGE SCALE GENOMIC DNA]</scope>
    <source>
        <strain evidence="6 7">DSM 15591</strain>
    </source>
</reference>
<dbReference type="Gene3D" id="1.50.10.10">
    <property type="match status" value="1"/>
</dbReference>
<keyword evidence="2 6" id="KW-0808">Transferase</keyword>
<evidence type="ECO:0000256" key="2">
    <source>
        <dbReference type="ARBA" id="ARBA00022679"/>
    </source>
</evidence>
<dbReference type="RefSeq" id="WP_155448661.1">
    <property type="nucleotide sequence ID" value="NZ_WNKT01000004.1"/>
</dbReference>
<dbReference type="InterPro" id="IPR033432">
    <property type="entry name" value="GH94_catalytic"/>
</dbReference>
<dbReference type="InterPro" id="IPR037018">
    <property type="entry name" value="GH65_N"/>
</dbReference>
<evidence type="ECO:0000256" key="1">
    <source>
        <dbReference type="ARBA" id="ARBA00022676"/>
    </source>
</evidence>
<dbReference type="Gene3D" id="2.60.420.10">
    <property type="entry name" value="Maltose phosphorylase, domain 3"/>
    <property type="match status" value="1"/>
</dbReference>
<feature type="domain" description="Glycosyl hydrolase 94 supersandwich" evidence="4">
    <location>
        <begin position="2"/>
        <end position="272"/>
    </location>
</feature>
<dbReference type="SUPFAM" id="SSF48208">
    <property type="entry name" value="Six-hairpin glycosidases"/>
    <property type="match status" value="1"/>
</dbReference>
<proteinExistence type="predicted"/>
<organism evidence="6 7">
    <name type="scientific">Allochromatium palmeri</name>
    <dbReference type="NCBI Taxonomy" id="231048"/>
    <lineage>
        <taxon>Bacteria</taxon>
        <taxon>Pseudomonadati</taxon>
        <taxon>Pseudomonadota</taxon>
        <taxon>Gammaproteobacteria</taxon>
        <taxon>Chromatiales</taxon>
        <taxon>Chromatiaceae</taxon>
        <taxon>Allochromatium</taxon>
    </lineage>
</organism>
<dbReference type="InterPro" id="IPR011013">
    <property type="entry name" value="Gal_mutarotase_sf_dom"/>
</dbReference>
<feature type="region of interest" description="Disordered" evidence="3">
    <location>
        <begin position="1"/>
        <end position="20"/>
    </location>
</feature>
<dbReference type="SMART" id="SM01068">
    <property type="entry name" value="CBM_X"/>
    <property type="match status" value="2"/>
</dbReference>
<evidence type="ECO:0000256" key="3">
    <source>
        <dbReference type="SAM" id="MobiDB-lite"/>
    </source>
</evidence>
<evidence type="ECO:0000259" key="4">
    <source>
        <dbReference type="Pfam" id="PF06165"/>
    </source>
</evidence>
<dbReference type="InterPro" id="IPR037824">
    <property type="entry name" value="GH94N_2_NdvB"/>
</dbReference>
<comment type="caution">
    <text evidence="6">The sequence shown here is derived from an EMBL/GenBank/DDBJ whole genome shotgun (WGS) entry which is preliminary data.</text>
</comment>
<name>A0A6N8E9T1_9GAMM</name>